<gene>
    <name evidence="1" type="ORF">GCM10011399_01530</name>
</gene>
<proteinExistence type="predicted"/>
<name>A0A917AZS6_9MICO</name>
<reference evidence="1 2" key="1">
    <citation type="journal article" date="2014" name="Int. J. Syst. Evol. Microbiol.">
        <title>Complete genome sequence of Corynebacterium casei LMG S-19264T (=DSM 44701T), isolated from a smear-ripened cheese.</title>
        <authorList>
            <consortium name="US DOE Joint Genome Institute (JGI-PGF)"/>
            <person name="Walter F."/>
            <person name="Albersmeier A."/>
            <person name="Kalinowski J."/>
            <person name="Ruckert C."/>
        </authorList>
    </citation>
    <scope>NUCLEOTIDE SEQUENCE [LARGE SCALE GENOMIC DNA]</scope>
    <source>
        <strain evidence="1 2">CGMCC 1.12976</strain>
    </source>
</reference>
<organism evidence="1 2">
    <name type="scientific">Subtercola lobariae</name>
    <dbReference type="NCBI Taxonomy" id="1588641"/>
    <lineage>
        <taxon>Bacteria</taxon>
        <taxon>Bacillati</taxon>
        <taxon>Actinomycetota</taxon>
        <taxon>Actinomycetes</taxon>
        <taxon>Micrococcales</taxon>
        <taxon>Microbacteriaceae</taxon>
        <taxon>Subtercola</taxon>
    </lineage>
</organism>
<protein>
    <submittedName>
        <fullName evidence="1">Uncharacterized protein</fullName>
    </submittedName>
</protein>
<dbReference type="EMBL" id="BMGP01000001">
    <property type="protein sequence ID" value="GGF11387.1"/>
    <property type="molecule type" value="Genomic_DNA"/>
</dbReference>
<comment type="caution">
    <text evidence="1">The sequence shown here is derived from an EMBL/GenBank/DDBJ whole genome shotgun (WGS) entry which is preliminary data.</text>
</comment>
<dbReference type="RefSeq" id="WP_188672179.1">
    <property type="nucleotide sequence ID" value="NZ_BMGP01000001.1"/>
</dbReference>
<sequence length="210" mass="22835">MSTKLAAQAAVDELELAKADAEIAAKLVAQTEGDIQRLEAAVEDGDESIEAEHISAAESLSRFAKLRKAAADRKLVRAEEKSLDAKRMALKAEILREAPENGSHMIELLETFDAAARALVDAGAEHDAQLQGWRARMDALGIPNGTAERVDGMNRSYGGDLNIDDVTIKSAEVGNVFRLKFNQQMNGYLMPVPAENRDAYNVLDHIGKAY</sequence>
<evidence type="ECO:0000313" key="1">
    <source>
        <dbReference type="EMBL" id="GGF11387.1"/>
    </source>
</evidence>
<keyword evidence="2" id="KW-1185">Reference proteome</keyword>
<dbReference type="AlphaFoldDB" id="A0A917AZS6"/>
<dbReference type="Proteomes" id="UP000598775">
    <property type="component" value="Unassembled WGS sequence"/>
</dbReference>
<evidence type="ECO:0000313" key="2">
    <source>
        <dbReference type="Proteomes" id="UP000598775"/>
    </source>
</evidence>
<accession>A0A917AZS6</accession>